<sequence length="243" mass="28208">METSAIQALLNQLLQLPEYAIAILFLAENIIITISVLVIGNLLQQRFSSLPVKVYRYTSREWIICAVTNILNTLVTYAGFWLWKSGYVVMDMSVSFFIIVDFLILFLAMDLLMYMFHYIIHKTFLYKAMHGLHHEAVDPKPIDLFVLHPIETLCFGGLWLLLLQLYSFNIYAIILYLTANVIFGMLGHLGIEPLPEKIRANAFLKYFGTSTFHHQHHQDVQFNFGFYTTLWDRLFGTLQKSKV</sequence>
<dbReference type="EC" id="1.-.-.-" evidence="7"/>
<comment type="subcellular location">
    <subcellularLocation>
        <location evidence="1">Membrane</location>
    </subcellularLocation>
</comment>
<keyword evidence="3 5" id="KW-1133">Transmembrane helix</keyword>
<name>A0ABW3JYT6_9BACT</name>
<feature type="transmembrane region" description="Helical" evidence="5">
    <location>
        <begin position="168"/>
        <end position="191"/>
    </location>
</feature>
<keyword evidence="4 5" id="KW-0472">Membrane</keyword>
<protein>
    <submittedName>
        <fullName evidence="7">Sterol desaturase family protein</fullName>
        <ecNumber evidence="7">1.-.-.-</ecNumber>
    </submittedName>
</protein>
<evidence type="ECO:0000256" key="3">
    <source>
        <dbReference type="ARBA" id="ARBA00022989"/>
    </source>
</evidence>
<dbReference type="EMBL" id="JBHTKA010000001">
    <property type="protein sequence ID" value="MFD0999153.1"/>
    <property type="molecule type" value="Genomic_DNA"/>
</dbReference>
<evidence type="ECO:0000313" key="8">
    <source>
        <dbReference type="Proteomes" id="UP001597112"/>
    </source>
</evidence>
<accession>A0ABW3JYT6</accession>
<feature type="transmembrane region" description="Helical" evidence="5">
    <location>
        <begin position="141"/>
        <end position="162"/>
    </location>
</feature>
<dbReference type="InterPro" id="IPR050307">
    <property type="entry name" value="Sterol_Desaturase_Related"/>
</dbReference>
<keyword evidence="2 5" id="KW-0812">Transmembrane</keyword>
<feature type="transmembrane region" description="Helical" evidence="5">
    <location>
        <begin position="95"/>
        <end position="120"/>
    </location>
</feature>
<evidence type="ECO:0000259" key="6">
    <source>
        <dbReference type="Pfam" id="PF04116"/>
    </source>
</evidence>
<evidence type="ECO:0000313" key="7">
    <source>
        <dbReference type="EMBL" id="MFD0999153.1"/>
    </source>
</evidence>
<keyword evidence="7" id="KW-0560">Oxidoreductase</keyword>
<dbReference type="InterPro" id="IPR006694">
    <property type="entry name" value="Fatty_acid_hydroxylase"/>
</dbReference>
<proteinExistence type="predicted"/>
<dbReference type="GO" id="GO:0016491">
    <property type="term" value="F:oxidoreductase activity"/>
    <property type="evidence" value="ECO:0007669"/>
    <property type="project" value="UniProtKB-KW"/>
</dbReference>
<organism evidence="7 8">
    <name type="scientific">Ohtaekwangia kribbensis</name>
    <dbReference type="NCBI Taxonomy" id="688913"/>
    <lineage>
        <taxon>Bacteria</taxon>
        <taxon>Pseudomonadati</taxon>
        <taxon>Bacteroidota</taxon>
        <taxon>Cytophagia</taxon>
        <taxon>Cytophagales</taxon>
        <taxon>Fulvivirgaceae</taxon>
        <taxon>Ohtaekwangia</taxon>
    </lineage>
</organism>
<feature type="transmembrane region" description="Helical" evidence="5">
    <location>
        <begin position="19"/>
        <end position="43"/>
    </location>
</feature>
<evidence type="ECO:0000256" key="4">
    <source>
        <dbReference type="ARBA" id="ARBA00023136"/>
    </source>
</evidence>
<dbReference type="Pfam" id="PF04116">
    <property type="entry name" value="FA_hydroxylase"/>
    <property type="match status" value="1"/>
</dbReference>
<evidence type="ECO:0000256" key="2">
    <source>
        <dbReference type="ARBA" id="ARBA00022692"/>
    </source>
</evidence>
<feature type="transmembrane region" description="Helical" evidence="5">
    <location>
        <begin position="63"/>
        <end position="83"/>
    </location>
</feature>
<evidence type="ECO:0000256" key="1">
    <source>
        <dbReference type="ARBA" id="ARBA00004370"/>
    </source>
</evidence>
<keyword evidence="8" id="KW-1185">Reference proteome</keyword>
<dbReference type="Proteomes" id="UP001597112">
    <property type="component" value="Unassembled WGS sequence"/>
</dbReference>
<gene>
    <name evidence="7" type="ORF">ACFQ21_07535</name>
</gene>
<evidence type="ECO:0000256" key="5">
    <source>
        <dbReference type="SAM" id="Phobius"/>
    </source>
</evidence>
<comment type="caution">
    <text evidence="7">The sequence shown here is derived from an EMBL/GenBank/DDBJ whole genome shotgun (WGS) entry which is preliminary data.</text>
</comment>
<dbReference type="RefSeq" id="WP_377577093.1">
    <property type="nucleotide sequence ID" value="NZ_JBHTKA010000001.1"/>
</dbReference>
<dbReference type="PANTHER" id="PTHR11863">
    <property type="entry name" value="STEROL DESATURASE"/>
    <property type="match status" value="1"/>
</dbReference>
<feature type="domain" description="Fatty acid hydroxylase" evidence="6">
    <location>
        <begin position="102"/>
        <end position="237"/>
    </location>
</feature>
<reference evidence="8" key="1">
    <citation type="journal article" date="2019" name="Int. J. Syst. Evol. Microbiol.">
        <title>The Global Catalogue of Microorganisms (GCM) 10K type strain sequencing project: providing services to taxonomists for standard genome sequencing and annotation.</title>
        <authorList>
            <consortium name="The Broad Institute Genomics Platform"/>
            <consortium name="The Broad Institute Genome Sequencing Center for Infectious Disease"/>
            <person name="Wu L."/>
            <person name="Ma J."/>
        </authorList>
    </citation>
    <scope>NUCLEOTIDE SEQUENCE [LARGE SCALE GENOMIC DNA]</scope>
    <source>
        <strain evidence="8">CCUG 58938</strain>
    </source>
</reference>